<comment type="caution">
    <text evidence="2">The sequence shown here is derived from an EMBL/GenBank/DDBJ whole genome shotgun (WGS) entry which is preliminary data.</text>
</comment>
<proteinExistence type="predicted"/>
<dbReference type="Proteomes" id="UP000184267">
    <property type="component" value="Unassembled WGS sequence"/>
</dbReference>
<feature type="compositionally biased region" description="Acidic residues" evidence="1">
    <location>
        <begin position="76"/>
        <end position="86"/>
    </location>
</feature>
<name>A0A1M2VXS0_TRAPU</name>
<gene>
    <name evidence="2" type="ORF">TRAPUB_11139</name>
</gene>
<feature type="compositionally biased region" description="Basic residues" evidence="1">
    <location>
        <begin position="58"/>
        <end position="67"/>
    </location>
</feature>
<sequence length="384" mass="40532">MKKTVIKRRKRVPAAPGSPSQQDRMTDQAAAEVLASVGRAVPSGSTGAPEESEEERPKKRTRRPRASKARERDAEGMDVDEDEEEEGKPRKTRRTTGGRGARGSRESSNVTQAGQWGEQMMQGMGDPQMLEHRPGSAGQQDHGYGAGAPRGNPFPPAHANQALPGLIAALGPDVVTSLMNSQYAGVPPPPPSYMRSGSAGGNVGPGGVPSRTHSPLAGHQMNAPPGAHYLPPPLHVPTAFPGPVGPSFYHSGGSQAMLPPPQIMDGLPHVPSAAELDHHYRELAEERKRLEEMLERTDRMMAGVKRGLDEMRGASSGGQQGQSQEPSKQQLPSPQSSQPQQQPGEGAAAAPAVPLARQEKGSREGAPVWHVAPPPASSQAGGRD</sequence>
<evidence type="ECO:0000256" key="1">
    <source>
        <dbReference type="SAM" id="MobiDB-lite"/>
    </source>
</evidence>
<feature type="region of interest" description="Disordered" evidence="1">
    <location>
        <begin position="297"/>
        <end position="384"/>
    </location>
</feature>
<dbReference type="OMA" id="ERHYFEM"/>
<dbReference type="AlphaFoldDB" id="A0A1M2VXS0"/>
<feature type="compositionally biased region" description="Basic residues" evidence="1">
    <location>
        <begin position="1"/>
        <end position="12"/>
    </location>
</feature>
<dbReference type="EMBL" id="MNAD01000494">
    <property type="protein sequence ID" value="OJT12312.1"/>
    <property type="molecule type" value="Genomic_DNA"/>
</dbReference>
<accession>A0A1M2VXS0</accession>
<evidence type="ECO:0000313" key="2">
    <source>
        <dbReference type="EMBL" id="OJT12312.1"/>
    </source>
</evidence>
<feature type="compositionally biased region" description="Low complexity" evidence="1">
    <location>
        <begin position="321"/>
        <end position="356"/>
    </location>
</feature>
<protein>
    <submittedName>
        <fullName evidence="2">Uncharacterized protein</fullName>
    </submittedName>
</protein>
<dbReference type="STRING" id="154538.A0A1M2VXS0"/>
<evidence type="ECO:0000313" key="3">
    <source>
        <dbReference type="Proteomes" id="UP000184267"/>
    </source>
</evidence>
<feature type="compositionally biased region" description="Low complexity" evidence="1">
    <location>
        <begin position="106"/>
        <end position="125"/>
    </location>
</feature>
<feature type="region of interest" description="Disordered" evidence="1">
    <location>
        <begin position="1"/>
        <end position="159"/>
    </location>
</feature>
<reference evidence="2 3" key="1">
    <citation type="submission" date="2016-10" db="EMBL/GenBank/DDBJ databases">
        <title>Genome sequence of the basidiomycete white-rot fungus Trametes pubescens.</title>
        <authorList>
            <person name="Makela M.R."/>
            <person name="Granchi Z."/>
            <person name="Peng M."/>
            <person name="De Vries R.P."/>
            <person name="Grigoriev I."/>
            <person name="Riley R."/>
            <person name="Hilden K."/>
        </authorList>
    </citation>
    <scope>NUCLEOTIDE SEQUENCE [LARGE SCALE GENOMIC DNA]</scope>
    <source>
        <strain evidence="2 3">FBCC735</strain>
    </source>
</reference>
<keyword evidence="3" id="KW-1185">Reference proteome</keyword>
<organism evidence="2 3">
    <name type="scientific">Trametes pubescens</name>
    <name type="common">White-rot fungus</name>
    <dbReference type="NCBI Taxonomy" id="154538"/>
    <lineage>
        <taxon>Eukaryota</taxon>
        <taxon>Fungi</taxon>
        <taxon>Dikarya</taxon>
        <taxon>Basidiomycota</taxon>
        <taxon>Agaricomycotina</taxon>
        <taxon>Agaricomycetes</taxon>
        <taxon>Polyporales</taxon>
        <taxon>Polyporaceae</taxon>
        <taxon>Trametes</taxon>
    </lineage>
</organism>
<dbReference type="OrthoDB" id="515401at2759"/>